<dbReference type="EMBL" id="CP014691">
    <property type="protein sequence ID" value="AQS87468.1"/>
    <property type="molecule type" value="Genomic_DNA"/>
</dbReference>
<dbReference type="OrthoDB" id="7244113at2"/>
<organism evidence="1 2">
    <name type="scientific">Neoasaia chiangmaiensis</name>
    <dbReference type="NCBI Taxonomy" id="320497"/>
    <lineage>
        <taxon>Bacteria</taxon>
        <taxon>Pseudomonadati</taxon>
        <taxon>Pseudomonadota</taxon>
        <taxon>Alphaproteobacteria</taxon>
        <taxon>Acetobacterales</taxon>
        <taxon>Acetobacteraceae</taxon>
        <taxon>Neoasaia</taxon>
    </lineage>
</organism>
<accession>A0A1U9KNU9</accession>
<dbReference type="RefSeq" id="WP_077806453.1">
    <property type="nucleotide sequence ID" value="NZ_BJXS01000009.1"/>
</dbReference>
<keyword evidence="2" id="KW-1185">Reference proteome</keyword>
<evidence type="ECO:0000313" key="2">
    <source>
        <dbReference type="Proteomes" id="UP000188604"/>
    </source>
</evidence>
<protein>
    <submittedName>
        <fullName evidence="1">Uncharacterized protein</fullName>
    </submittedName>
</protein>
<dbReference type="STRING" id="320497.A0U93_05410"/>
<name>A0A1U9KNU9_9PROT</name>
<proteinExistence type="predicted"/>
<reference evidence="1 2" key="1">
    <citation type="submission" date="2016-03" db="EMBL/GenBank/DDBJ databases">
        <title>Acetic acid bacteria sequencing.</title>
        <authorList>
            <person name="Brandt J."/>
            <person name="Jakob F."/>
            <person name="Vogel R.F."/>
        </authorList>
    </citation>
    <scope>NUCLEOTIDE SEQUENCE [LARGE SCALE GENOMIC DNA]</scope>
    <source>
        <strain evidence="1 2">NBRC 101099</strain>
    </source>
</reference>
<sequence>MTRLSLLAPALGLLTAGILPVAADAQSMTDCLLAHNQGVVTPVCARMLGLSTTSPEPQAPPDNGGIHLKPTLAYQPLGNALGQASIVGLTLGQSQANATTAMKAYCGTDPEVTNTYLSTTYKGVDVKTQFFPSQMVCHKEQDNLTVHLSPPVMGTVVTRIERNVTFPSDASPRFAELQGDIASKYGLHLPPLRASMNEERTLYADARGQTGEKENGGPVNAMDPMTYEVPGEMAHLLLTTQPVMGNPSHVANISFDLQDIRAERAIGGELLKQMNGSVDAKLANSDVKPAL</sequence>
<dbReference type="AlphaFoldDB" id="A0A1U9KNU9"/>
<dbReference type="Proteomes" id="UP000188604">
    <property type="component" value="Chromosome"/>
</dbReference>
<gene>
    <name evidence="1" type="ORF">A0U93_05410</name>
</gene>
<evidence type="ECO:0000313" key="1">
    <source>
        <dbReference type="EMBL" id="AQS87468.1"/>
    </source>
</evidence>
<dbReference type="KEGG" id="nch:A0U93_05410"/>